<evidence type="ECO:0000313" key="3">
    <source>
        <dbReference type="Proteomes" id="UP001066276"/>
    </source>
</evidence>
<name>A0AAV7P7K7_PLEWA</name>
<organism evidence="2 3">
    <name type="scientific">Pleurodeles waltl</name>
    <name type="common">Iberian ribbed newt</name>
    <dbReference type="NCBI Taxonomy" id="8319"/>
    <lineage>
        <taxon>Eukaryota</taxon>
        <taxon>Metazoa</taxon>
        <taxon>Chordata</taxon>
        <taxon>Craniata</taxon>
        <taxon>Vertebrata</taxon>
        <taxon>Euteleostomi</taxon>
        <taxon>Amphibia</taxon>
        <taxon>Batrachia</taxon>
        <taxon>Caudata</taxon>
        <taxon>Salamandroidea</taxon>
        <taxon>Salamandridae</taxon>
        <taxon>Pleurodelinae</taxon>
        <taxon>Pleurodeles</taxon>
    </lineage>
</organism>
<protein>
    <submittedName>
        <fullName evidence="2">Uncharacterized protein</fullName>
    </submittedName>
</protein>
<evidence type="ECO:0000313" key="2">
    <source>
        <dbReference type="EMBL" id="KAJ1123099.1"/>
    </source>
</evidence>
<sequence length="229" mass="25516">MPPKGTKTVLPTLRGKQTKPGVVRSSGASDELKLQREAKQGAHEKGRSECDKFTTVRKKQKKRNTHSGPATHLHTSMATNDIQRDYTSTPLENVLGMHPSIETGVISFETIYQSIMVHREESKAESHRTQLACRKMQMSIRQVAKTCSEFATRMGEAEIRISKLKDDPASQGGSMKAQLQGAQWKLTDLEGRLSRNYLRVLGVPEGLKGTDPRGFLASLFKEVFPDLTH</sequence>
<keyword evidence="3" id="KW-1185">Reference proteome</keyword>
<feature type="compositionally biased region" description="Basic residues" evidence="1">
    <location>
        <begin position="55"/>
        <end position="65"/>
    </location>
</feature>
<dbReference type="EMBL" id="JANPWB010000011">
    <property type="protein sequence ID" value="KAJ1123099.1"/>
    <property type="molecule type" value="Genomic_DNA"/>
</dbReference>
<feature type="region of interest" description="Disordered" evidence="1">
    <location>
        <begin position="1"/>
        <end position="81"/>
    </location>
</feature>
<reference evidence="2" key="1">
    <citation type="journal article" date="2022" name="bioRxiv">
        <title>Sequencing and chromosome-scale assembly of the giantPleurodeles waltlgenome.</title>
        <authorList>
            <person name="Brown T."/>
            <person name="Elewa A."/>
            <person name="Iarovenko S."/>
            <person name="Subramanian E."/>
            <person name="Araus A.J."/>
            <person name="Petzold A."/>
            <person name="Susuki M."/>
            <person name="Suzuki K.-i.T."/>
            <person name="Hayashi T."/>
            <person name="Toyoda A."/>
            <person name="Oliveira C."/>
            <person name="Osipova E."/>
            <person name="Leigh N.D."/>
            <person name="Simon A."/>
            <person name="Yun M.H."/>
        </authorList>
    </citation>
    <scope>NUCLEOTIDE SEQUENCE</scope>
    <source>
        <strain evidence="2">20211129_DDA</strain>
        <tissue evidence="2">Liver</tissue>
    </source>
</reference>
<gene>
    <name evidence="2" type="ORF">NDU88_001572</name>
</gene>
<proteinExistence type="predicted"/>
<evidence type="ECO:0000256" key="1">
    <source>
        <dbReference type="SAM" id="MobiDB-lite"/>
    </source>
</evidence>
<dbReference type="AlphaFoldDB" id="A0AAV7P7K7"/>
<accession>A0AAV7P7K7</accession>
<comment type="caution">
    <text evidence="2">The sequence shown here is derived from an EMBL/GenBank/DDBJ whole genome shotgun (WGS) entry which is preliminary data.</text>
</comment>
<feature type="compositionally biased region" description="Basic and acidic residues" evidence="1">
    <location>
        <begin position="30"/>
        <end position="54"/>
    </location>
</feature>
<dbReference type="Proteomes" id="UP001066276">
    <property type="component" value="Chromosome 7"/>
</dbReference>